<keyword evidence="2" id="KW-0813">Transport</keyword>
<dbReference type="InterPro" id="IPR036640">
    <property type="entry name" value="ABC1_TM_sf"/>
</dbReference>
<dbReference type="Pfam" id="PF00005">
    <property type="entry name" value="ABC_tran"/>
    <property type="match status" value="1"/>
</dbReference>
<feature type="transmembrane region" description="Helical" evidence="6">
    <location>
        <begin position="170"/>
        <end position="192"/>
    </location>
</feature>
<dbReference type="InterPro" id="IPR003439">
    <property type="entry name" value="ABC_transporter-like_ATP-bd"/>
</dbReference>
<dbReference type="RefSeq" id="XP_013772980.1">
    <property type="nucleotide sequence ID" value="XM_013917526.2"/>
</dbReference>
<keyword evidence="5 6" id="KW-0472">Membrane</keyword>
<organism evidence="8 9">
    <name type="scientific">Limulus polyphemus</name>
    <name type="common">Atlantic horseshoe crab</name>
    <dbReference type="NCBI Taxonomy" id="6850"/>
    <lineage>
        <taxon>Eukaryota</taxon>
        <taxon>Metazoa</taxon>
        <taxon>Ecdysozoa</taxon>
        <taxon>Arthropoda</taxon>
        <taxon>Chelicerata</taxon>
        <taxon>Merostomata</taxon>
        <taxon>Xiphosura</taxon>
        <taxon>Limulidae</taxon>
        <taxon>Limulus</taxon>
    </lineage>
</organism>
<feature type="transmembrane region" description="Helical" evidence="6">
    <location>
        <begin position="26"/>
        <end position="45"/>
    </location>
</feature>
<evidence type="ECO:0000256" key="5">
    <source>
        <dbReference type="ARBA" id="ARBA00023136"/>
    </source>
</evidence>
<evidence type="ECO:0000256" key="3">
    <source>
        <dbReference type="ARBA" id="ARBA00022692"/>
    </source>
</evidence>
<reference evidence="9" key="1">
    <citation type="submission" date="2025-08" db="UniProtKB">
        <authorList>
            <consortium name="RefSeq"/>
        </authorList>
    </citation>
    <scope>IDENTIFICATION</scope>
    <source>
        <tissue evidence="9">Muscle</tissue>
    </source>
</reference>
<evidence type="ECO:0000256" key="4">
    <source>
        <dbReference type="ARBA" id="ARBA00022989"/>
    </source>
</evidence>
<evidence type="ECO:0000256" key="2">
    <source>
        <dbReference type="ARBA" id="ARBA00022448"/>
    </source>
</evidence>
<comment type="similarity">
    <text evidence="1">Belongs to the ABC transporter superfamily. ABCD family. Peroxisomal fatty acyl CoA transporter (TC 3.A.1.203) subfamily.</text>
</comment>
<feature type="transmembrane region" description="Helical" evidence="6">
    <location>
        <begin position="144"/>
        <end position="164"/>
    </location>
</feature>
<dbReference type="PROSITE" id="PS00211">
    <property type="entry name" value="ABC_TRANSPORTER_1"/>
    <property type="match status" value="1"/>
</dbReference>
<feature type="transmembrane region" description="Helical" evidence="6">
    <location>
        <begin position="65"/>
        <end position="84"/>
    </location>
</feature>
<dbReference type="InterPro" id="IPR050835">
    <property type="entry name" value="ABC_transporter_sub-D"/>
</dbReference>
<dbReference type="SUPFAM" id="SSF90123">
    <property type="entry name" value="ABC transporter transmembrane region"/>
    <property type="match status" value="1"/>
</dbReference>
<dbReference type="InterPro" id="IPR017871">
    <property type="entry name" value="ABC_transporter-like_CS"/>
</dbReference>
<dbReference type="PANTHER" id="PTHR11384">
    <property type="entry name" value="ATP-BINDING CASSETTE, SUB-FAMILY D MEMBER"/>
    <property type="match status" value="1"/>
</dbReference>
<dbReference type="CDD" id="cd03223">
    <property type="entry name" value="ABCD_peroxisomal_ALDP"/>
    <property type="match status" value="1"/>
</dbReference>
<dbReference type="GeneID" id="106458070"/>
<proteinExistence type="inferred from homology"/>
<dbReference type="SUPFAM" id="SSF52540">
    <property type="entry name" value="P-loop containing nucleoside triphosphate hydrolases"/>
    <property type="match status" value="1"/>
</dbReference>
<evidence type="ECO:0000313" key="9">
    <source>
        <dbReference type="RefSeq" id="XP_013772980.1"/>
    </source>
</evidence>
<feature type="transmembrane region" description="Helical" evidence="6">
    <location>
        <begin position="264"/>
        <end position="283"/>
    </location>
</feature>
<name>A0ABM1B1N1_LIMPO</name>
<sequence length="598" mass="68124">MELYSFDLQFLRRLFKLITYLFQRKVVHFLFLFLLFLALVEEFVVYRVGLITSEYYKTLGEKNWAGFWLHTVKAVSLIFAISFVKSSREYTASVLYVSWRQLLTQELQKLYFAGFNYYKINVVNCHLDNPDQRITQDVEKMCKALSTAIPTIIVSPFTIAYYSYTSYETSGIIGPGAILLFFVIGTVINKFLMSPVVNKVFLQEKYEGFFRFKHMHLRTYAESVAFQDAGHTELSHTSHKLASLVEVQQQLFIKQYPLSLSVNLFNYLGSIISFMVLAVPLFAGKYDSLSGPDLSALISKNVFVSIYLISCFSQLVDLSTVFTTIAGTTHRIGELHEYLTMLNERQNEVSHLKANSELDSDDGETLFQLSEVSYMPPNGNTPLVEGLTFSVVKGTNIVVMGASSSGKTSLLRVLKNLWPISGGSLQRRITFTPSQVLFLPQKPVMTDGSLYQQIIFPLEEAILYQSSLERKQEVERYLSLTDLNHILDRAKGLDTTVEWNWEDVLSPGEMQRLSFVRLFYHCPQLAVLDEATSAVGQEMEEVLYRQCSNLGITLLSVGHRQTLTKYHDKILWFDGKGGWQFRNLQPNKMGDTVPGVST</sequence>
<evidence type="ECO:0000256" key="1">
    <source>
        <dbReference type="ARBA" id="ARBA00008575"/>
    </source>
</evidence>
<dbReference type="InterPro" id="IPR027417">
    <property type="entry name" value="P-loop_NTPase"/>
</dbReference>
<dbReference type="Proteomes" id="UP000694941">
    <property type="component" value="Unplaced"/>
</dbReference>
<dbReference type="PROSITE" id="PS50893">
    <property type="entry name" value="ABC_TRANSPORTER_2"/>
    <property type="match status" value="1"/>
</dbReference>
<evidence type="ECO:0000256" key="6">
    <source>
        <dbReference type="SAM" id="Phobius"/>
    </source>
</evidence>
<gene>
    <name evidence="9" type="primary">LOC106458070</name>
</gene>
<dbReference type="Pfam" id="PF06472">
    <property type="entry name" value="ABC_membrane_2"/>
    <property type="match status" value="1"/>
</dbReference>
<dbReference type="PANTHER" id="PTHR11384:SF59">
    <property type="entry name" value="LYSOSOMAL COBALAMIN TRANSPORTER ABCD4"/>
    <property type="match status" value="1"/>
</dbReference>
<evidence type="ECO:0000259" key="7">
    <source>
        <dbReference type="PROSITE" id="PS50893"/>
    </source>
</evidence>
<keyword evidence="8" id="KW-1185">Reference proteome</keyword>
<dbReference type="Gene3D" id="3.40.50.300">
    <property type="entry name" value="P-loop containing nucleotide triphosphate hydrolases"/>
    <property type="match status" value="1"/>
</dbReference>
<feature type="domain" description="ABC transporter" evidence="7">
    <location>
        <begin position="367"/>
        <end position="597"/>
    </location>
</feature>
<keyword evidence="3 6" id="KW-0812">Transmembrane</keyword>
<evidence type="ECO:0000313" key="8">
    <source>
        <dbReference type="Proteomes" id="UP000694941"/>
    </source>
</evidence>
<dbReference type="InterPro" id="IPR011527">
    <property type="entry name" value="ABC1_TM_dom"/>
</dbReference>
<protein>
    <submittedName>
        <fullName evidence="9">ATP-binding cassette sub-family D member 4-like</fullName>
    </submittedName>
</protein>
<accession>A0ABM1B1N1</accession>
<keyword evidence="4 6" id="KW-1133">Transmembrane helix</keyword>